<evidence type="ECO:0000313" key="20">
    <source>
        <dbReference type="WBParaSite" id="Gr19_v10_g6878.t1"/>
    </source>
</evidence>
<keyword evidence="10" id="KW-0325">Glycoprotein</keyword>
<name>A0A914I352_GLORO</name>
<dbReference type="FunFam" id="2.170.300.10:FF:000001">
    <property type="entry name" value="Laminin subunit beta-1"/>
    <property type="match status" value="1"/>
</dbReference>
<dbReference type="Pfam" id="PF00055">
    <property type="entry name" value="Laminin_N"/>
    <property type="match status" value="1"/>
</dbReference>
<dbReference type="GO" id="GO:0009887">
    <property type="term" value="P:animal organ morphogenesis"/>
    <property type="evidence" value="ECO:0007669"/>
    <property type="project" value="TreeGrafter"/>
</dbReference>
<dbReference type="SMART" id="SM00180">
    <property type="entry name" value="EGF_Lam"/>
    <property type="match status" value="13"/>
</dbReference>
<dbReference type="InterPro" id="IPR013015">
    <property type="entry name" value="Laminin_IV_B"/>
</dbReference>
<dbReference type="Proteomes" id="UP000887572">
    <property type="component" value="Unplaced"/>
</dbReference>
<evidence type="ECO:0000256" key="6">
    <source>
        <dbReference type="ARBA" id="ARBA00022869"/>
    </source>
</evidence>
<dbReference type="Pfam" id="PF21199">
    <property type="entry name" value="LAMININ_IV_B"/>
    <property type="match status" value="1"/>
</dbReference>
<dbReference type="PROSITE" id="PS51117">
    <property type="entry name" value="LAMININ_NTER"/>
    <property type="match status" value="1"/>
</dbReference>
<evidence type="ECO:0000256" key="5">
    <source>
        <dbReference type="ARBA" id="ARBA00022737"/>
    </source>
</evidence>
<feature type="domain" description="Laminin EGF-like" evidence="15">
    <location>
        <begin position="477"/>
        <end position="527"/>
    </location>
</feature>
<dbReference type="InterPro" id="IPR056863">
    <property type="entry name" value="LMN_ATRN_NET-like_EGF"/>
</dbReference>
<dbReference type="Pfam" id="PF00053">
    <property type="entry name" value="EGF_laminin"/>
    <property type="match status" value="11"/>
</dbReference>
<feature type="disulfide bond" evidence="12">
    <location>
        <begin position="1158"/>
        <end position="1175"/>
    </location>
</feature>
<dbReference type="Gene3D" id="2.60.120.260">
    <property type="entry name" value="Galactose-binding domain-like"/>
    <property type="match status" value="1"/>
</dbReference>
<dbReference type="InterPro" id="IPR000742">
    <property type="entry name" value="EGF"/>
</dbReference>
<feature type="disulfide bond" evidence="12">
    <location>
        <begin position="791"/>
        <end position="803"/>
    </location>
</feature>
<evidence type="ECO:0000256" key="8">
    <source>
        <dbReference type="ARBA" id="ARBA00023054"/>
    </source>
</evidence>
<reference evidence="19 20" key="1">
    <citation type="submission" date="2022-11" db="UniProtKB">
        <authorList>
            <consortium name="WormBaseParasite"/>
        </authorList>
    </citation>
    <scope>IDENTIFICATION</scope>
</reference>
<dbReference type="FunFam" id="2.10.25.10:FF:000130">
    <property type="entry name" value="Laminin subunit beta 1"/>
    <property type="match status" value="1"/>
</dbReference>
<dbReference type="CDD" id="cd00055">
    <property type="entry name" value="EGF_Lam"/>
    <property type="match status" value="13"/>
</dbReference>
<dbReference type="GO" id="GO:0048468">
    <property type="term" value="P:cell development"/>
    <property type="evidence" value="ECO:0007669"/>
    <property type="project" value="UniProtKB-ARBA"/>
</dbReference>
<evidence type="ECO:0000313" key="18">
    <source>
        <dbReference type="Proteomes" id="UP000887572"/>
    </source>
</evidence>
<feature type="coiled-coil region" evidence="13">
    <location>
        <begin position="1721"/>
        <end position="1755"/>
    </location>
</feature>
<feature type="domain" description="Laminin EGF-like" evidence="15">
    <location>
        <begin position="839"/>
        <end position="885"/>
    </location>
</feature>
<feature type="coiled-coil region" evidence="13">
    <location>
        <begin position="1612"/>
        <end position="1678"/>
    </location>
</feature>
<dbReference type="GO" id="GO:0005604">
    <property type="term" value="C:basement membrane"/>
    <property type="evidence" value="ECO:0007669"/>
    <property type="project" value="UniProtKB-SubCell"/>
</dbReference>
<feature type="domain" description="Laminin EGF-like" evidence="15">
    <location>
        <begin position="791"/>
        <end position="838"/>
    </location>
</feature>
<feature type="disulfide bond" evidence="12">
    <location>
        <begin position="812"/>
        <end position="821"/>
    </location>
</feature>
<keyword evidence="3" id="KW-0272">Extracellular matrix</keyword>
<evidence type="ECO:0000256" key="12">
    <source>
        <dbReference type="PROSITE-ProRule" id="PRU00460"/>
    </source>
</evidence>
<feature type="disulfide bond" evidence="12">
    <location>
        <begin position="1071"/>
        <end position="1080"/>
    </location>
</feature>
<dbReference type="PANTHER" id="PTHR10574">
    <property type="entry name" value="NETRIN/LAMININ-RELATED"/>
    <property type="match status" value="1"/>
</dbReference>
<feature type="domain" description="Laminin EGF-like" evidence="15">
    <location>
        <begin position="996"/>
        <end position="1047"/>
    </location>
</feature>
<dbReference type="Gene3D" id="2.10.25.10">
    <property type="entry name" value="Laminin"/>
    <property type="match status" value="9"/>
</dbReference>
<dbReference type="InterPro" id="IPR008211">
    <property type="entry name" value="Laminin_N"/>
</dbReference>
<keyword evidence="4 14" id="KW-0732">Signal</keyword>
<evidence type="ECO:0000259" key="15">
    <source>
        <dbReference type="PROSITE" id="PS50027"/>
    </source>
</evidence>
<feature type="domain" description="Laminin EGF-like" evidence="15">
    <location>
        <begin position="1156"/>
        <end position="1202"/>
    </location>
</feature>
<feature type="domain" description="Laminin N-terminal" evidence="17">
    <location>
        <begin position="36"/>
        <end position="276"/>
    </location>
</feature>
<evidence type="ECO:0000256" key="14">
    <source>
        <dbReference type="SAM" id="SignalP"/>
    </source>
</evidence>
<dbReference type="FunFam" id="2.10.25.10:FF:000224">
    <property type="entry name" value="Usherin"/>
    <property type="match status" value="1"/>
</dbReference>
<evidence type="ECO:0000256" key="3">
    <source>
        <dbReference type="ARBA" id="ARBA00022530"/>
    </source>
</evidence>
<feature type="chain" id="PRO_5041109637" evidence="14">
    <location>
        <begin position="28"/>
        <end position="1803"/>
    </location>
</feature>
<feature type="disulfide bond" evidence="12">
    <location>
        <begin position="793"/>
        <end position="810"/>
    </location>
</feature>
<dbReference type="Pfam" id="PF24973">
    <property type="entry name" value="EGF_LMN_ATRN"/>
    <property type="match status" value="2"/>
</dbReference>
<dbReference type="CDD" id="cd06503">
    <property type="entry name" value="ATP-synt_Fo_b"/>
    <property type="match status" value="1"/>
</dbReference>
<keyword evidence="18" id="KW-1185">Reference proteome</keyword>
<keyword evidence="6" id="KW-0084">Basement membrane</keyword>
<dbReference type="PROSITE" id="PS51116">
    <property type="entry name" value="LAMININ_IVB"/>
    <property type="match status" value="1"/>
</dbReference>
<dbReference type="FunFam" id="2.10.25.10:FF:000084">
    <property type="entry name" value="Laminin subunit alpha 3"/>
    <property type="match status" value="1"/>
</dbReference>
<feature type="disulfide bond" evidence="12">
    <location>
        <begin position="1177"/>
        <end position="1186"/>
    </location>
</feature>
<feature type="coiled-coil region" evidence="13">
    <location>
        <begin position="1261"/>
        <end position="1295"/>
    </location>
</feature>
<evidence type="ECO:0000259" key="16">
    <source>
        <dbReference type="PROSITE" id="PS51116"/>
    </source>
</evidence>
<keyword evidence="2" id="KW-0964">Secreted</keyword>
<feature type="disulfide bond" evidence="12">
    <location>
        <begin position="1020"/>
        <end position="1029"/>
    </location>
</feature>
<evidence type="ECO:0000313" key="19">
    <source>
        <dbReference type="WBParaSite" id="Gr19_v10_g10939.t1"/>
    </source>
</evidence>
<feature type="disulfide bond" evidence="12">
    <location>
        <begin position="1156"/>
        <end position="1168"/>
    </location>
</feature>
<feature type="disulfide bond" evidence="12">
    <location>
        <begin position="839"/>
        <end position="851"/>
    </location>
</feature>
<sequence>MGRLIVRRRPSMLALLIFCLLPNFSDALFEDEDSCMDRSCYPATGNLLIGRKQKLHATSTCGLRKPQQYCIVSHLEDDTKCFWCDSRQPWSSGETGKRSHRIENVVSESYEERTRNWWQSENGQQNVSIRLDLEAEFHFTHLIMIFRSFRPAAMFIERSKDFGKTWSIYRYFASDCSSSFRKIPEGPPKNHSDIICTKKYSGVEPSSGGELVYKVISPHIPTEDPYAPEIAELLKITNLRINFTKLFTLGDDLLDYRPEIDEKYWYALYELVVRGSCSCYGHARRCVSVGDEPAHAANLPDMVHGRCECTHNTKGLNCDQCQDFYNDAPWRPGIGEQSNECRRCECNDHASRYVNKKILNFMCHFDWAVFNASGYVSGGVCDDCQHNTQGKNCEQCKPYFYKEPQRSIRDPYVCRPCQCDRRGSKNEGICVGEEDPQRQLVAGRCYCKDHVEGQNCDRCKNGFWDLSTDNPLGCKSCGCMTVGTLHNQGCDKQSGECRCKPLVTGQYCDQCLPEHYGLSNDTNGCKKCDCDPGGSHGTHCSMEEGKCKCKPKFEGRRCNTTTSGHYCPALDEFTFEAEYTILVPNNAAENVARESSPDRPRSWTGEGFVRVRENTNLTFVVEGLTKTGQFNLIVRYELEPEDPVGWEDLKLTVVRPGDPSPDSICANAMPSDDFLIARLPPRARFYEIHPSICLESGTRYEIRLYFGEKRRGAPDIRAQALVDSLVVAPPTDSLQIFKGPDVEALTRKQYYDYYQCRAYTLAWTPPQQMPAECVQYVCVVAGEIFQEAFKCDCDPTGSVSGICEPKGGQCECKPNVGGRRCDLCAVGTYGFGPSGCSPCDCDSVGALSNACDKQSGQCVCRERGITGRQCNQCQPGFWNFPECRTCQCNGHASICDQRTGACIDCRNLTDGAHCERCVDGYYGDPRLGINLHCKPCPCPGGPGSGFQHADSCYLTPPPSPTVTCNCRSGYAGERCDQCAVNFWGNPREIGGSCEKCDCNGNIDWNVPESCDPTTGDCYKCLHNTGGDQCQHCLDGFFGDARARTCTRCVCNNLGTNSSASPCDRVSGQCPCHANVVGPQCDQCAPLHYDLASGKGCSACACDPNGVNIDPSTGDPYLKCNDIDGQCHCKQGRGGRTCADCQDFYWGNPLTEECMACECDTYGSQTLQCDRQTGHCMCKPGSGGPKCNQCARGYTGNWPHCQACGECFDNWDAILQALGHELDSLILRANNIEDTGISSEYDDTFAEMEDKIGDVKRRMEGVNITKEDVEQLRRQMHQLQAQIDATREMLQEKNQRVTRVSTEVNLAEEGVKTLNESAQQIVQLANNLTARADQIRQGDIKGAAEIVEESSRKSADAERMIAQQLELISQSESERLKAEQLLNEHKRDFDRQYEENKARLDDISNTISSIEDAIPALNLEVCGAETAPCDAVCGGPGPKCSRCGGSSCPGSVSKAVQAQEFAQEALEKVQSKQKEAEEILKNVRDVLPKTQEARKLTEQALESAQKEAEKINKTRDVLVAQIEEIQTFLEAKRHRPEDIRAKVEHILNITIPFNEEQIRQLSENIRQKVGEAKEPEKILAETRANKTAASGLQDKAELASQRAASIHNITAGIKEALDTAEQAQKQAQMTLNDINANIEKTKSTLALTEEEVKSLESRVDEASERIRKLVNMTDHLKAEYVKIMSNTKAAGQSAAGASEIAAQVEQKHNAMKATYDKVLGLLEEKESGNEERKQRAEQLRKRTTELLAKIKRSREEKISLIERADTLDVELNNFRTSIEELSDHIEHVATEIDRRVDYHATCDA</sequence>
<evidence type="ECO:0000256" key="13">
    <source>
        <dbReference type="SAM" id="Coils"/>
    </source>
</evidence>
<accession>A0A914I352</accession>
<feature type="disulfide bond" evidence="12">
    <location>
        <begin position="511"/>
        <end position="525"/>
    </location>
</feature>
<feature type="coiled-coil region" evidence="13">
    <location>
        <begin position="1458"/>
        <end position="1520"/>
    </location>
</feature>
<dbReference type="WBParaSite" id="Gr19_v10_g6878.t1">
    <property type="protein sequence ID" value="Gr19_v10_g6878.t1"/>
    <property type="gene ID" value="Gr19_v10_g6878"/>
</dbReference>
<dbReference type="FunFam" id="2.10.25.10:FF:000135">
    <property type="entry name" value="Laminin subunit beta 4"/>
    <property type="match status" value="2"/>
</dbReference>
<evidence type="ECO:0000256" key="2">
    <source>
        <dbReference type="ARBA" id="ARBA00022525"/>
    </source>
</evidence>
<dbReference type="GO" id="GO:0009888">
    <property type="term" value="P:tissue development"/>
    <property type="evidence" value="ECO:0007669"/>
    <property type="project" value="TreeGrafter"/>
</dbReference>
<feature type="domain" description="Laminin EGF-like" evidence="15">
    <location>
        <begin position="886"/>
        <end position="935"/>
    </location>
</feature>
<dbReference type="FunFam" id="2.60.120.260:FF:000010">
    <property type="entry name" value="Laminin subunit beta 1"/>
    <property type="match status" value="1"/>
</dbReference>
<dbReference type="PROSITE" id="PS01248">
    <property type="entry name" value="EGF_LAM_1"/>
    <property type="match status" value="5"/>
</dbReference>
<dbReference type="SMART" id="SM00136">
    <property type="entry name" value="LamNT"/>
    <property type="match status" value="1"/>
</dbReference>
<feature type="signal peptide" evidence="14">
    <location>
        <begin position="1"/>
        <end position="27"/>
    </location>
</feature>
<evidence type="ECO:0000256" key="1">
    <source>
        <dbReference type="ARBA" id="ARBA00004302"/>
    </source>
</evidence>
<keyword evidence="7" id="KW-0130">Cell adhesion</keyword>
<dbReference type="FunFam" id="2.10.25.10:FF:000074">
    <property type="entry name" value="Laminin subunit alpha"/>
    <property type="match status" value="1"/>
</dbReference>
<dbReference type="InterPro" id="IPR050440">
    <property type="entry name" value="Laminin/Netrin_ECM"/>
</dbReference>
<comment type="subcellular location">
    <subcellularLocation>
        <location evidence="1">Secreted</location>
        <location evidence="1">Extracellular space</location>
        <location evidence="1">Extracellular matrix</location>
        <location evidence="1">Basement membrane</location>
    </subcellularLocation>
</comment>
<feature type="disulfide bond" evidence="12">
    <location>
        <begin position="905"/>
        <end position="914"/>
    </location>
</feature>
<dbReference type="FunFam" id="2.10.25.10:FF:000011">
    <property type="entry name" value="Cadherin EGF LAG seven-pass G-type receptor"/>
    <property type="match status" value="1"/>
</dbReference>
<keyword evidence="8 13" id="KW-0175">Coiled coil</keyword>
<protein>
    <submittedName>
        <fullName evidence="19 20">Laminin subunit beta-1</fullName>
    </submittedName>
</protein>
<dbReference type="GO" id="GO:0032991">
    <property type="term" value="C:protein-containing complex"/>
    <property type="evidence" value="ECO:0007669"/>
    <property type="project" value="UniProtKB-ARBA"/>
</dbReference>
<evidence type="ECO:0000256" key="10">
    <source>
        <dbReference type="ARBA" id="ARBA00023180"/>
    </source>
</evidence>
<keyword evidence="5" id="KW-0677">Repeat</keyword>
<dbReference type="FunFam" id="2.10.25.10:FF:000065">
    <property type="entry name" value="Laminin subunit beta 1"/>
    <property type="match status" value="1"/>
</dbReference>
<evidence type="ECO:0000256" key="7">
    <source>
        <dbReference type="ARBA" id="ARBA00022889"/>
    </source>
</evidence>
<dbReference type="GO" id="GO:0007155">
    <property type="term" value="P:cell adhesion"/>
    <property type="evidence" value="ECO:0007669"/>
    <property type="project" value="UniProtKB-KW"/>
</dbReference>
<feature type="domain" description="Laminin EGF-like" evidence="15">
    <location>
        <begin position="417"/>
        <end position="476"/>
    </location>
</feature>
<feature type="disulfide bond" evidence="12">
    <location>
        <begin position="499"/>
        <end position="508"/>
    </location>
</feature>
<feature type="disulfide bond" evidence="12">
    <location>
        <begin position="309"/>
        <end position="318"/>
    </location>
</feature>
<evidence type="ECO:0000256" key="11">
    <source>
        <dbReference type="ARBA" id="ARBA00023292"/>
    </source>
</evidence>
<dbReference type="Gene3D" id="2.170.300.10">
    <property type="entry name" value="Tie2 ligand-binding domain superfamily"/>
    <property type="match status" value="2"/>
</dbReference>
<feature type="domain" description="Laminin IV type B" evidence="16">
    <location>
        <begin position="567"/>
        <end position="785"/>
    </location>
</feature>
<dbReference type="SUPFAM" id="SSF57196">
    <property type="entry name" value="EGF/Laminin"/>
    <property type="match status" value="12"/>
</dbReference>
<evidence type="ECO:0000256" key="4">
    <source>
        <dbReference type="ARBA" id="ARBA00022729"/>
    </source>
</evidence>
<dbReference type="WBParaSite" id="Gr19_v10_g10939.t1">
    <property type="protein sequence ID" value="Gr19_v10_g10939.t1"/>
    <property type="gene ID" value="Gr19_v10_g10939"/>
</dbReference>
<proteinExistence type="predicted"/>
<dbReference type="PANTHER" id="PTHR10574:SF375">
    <property type="entry name" value="LAMININ SUBUNIT BETA-1"/>
    <property type="match status" value="1"/>
</dbReference>
<evidence type="ECO:0000256" key="9">
    <source>
        <dbReference type="ARBA" id="ARBA00023157"/>
    </source>
</evidence>
<dbReference type="PRINTS" id="PR00011">
    <property type="entry name" value="EGFLAMININ"/>
</dbReference>
<dbReference type="InterPro" id="IPR002049">
    <property type="entry name" value="LE_dom"/>
</dbReference>
<dbReference type="PROSITE" id="PS50027">
    <property type="entry name" value="EGF_LAM_2"/>
    <property type="match status" value="9"/>
</dbReference>
<feature type="domain" description="Laminin EGF-like" evidence="15">
    <location>
        <begin position="1048"/>
        <end position="1098"/>
    </location>
</feature>
<feature type="disulfide bond" evidence="12">
    <location>
        <begin position="841"/>
        <end position="858"/>
    </location>
</feature>
<comment type="caution">
    <text evidence="12">Lacks conserved residue(s) required for the propagation of feature annotation.</text>
</comment>
<feature type="domain" description="Laminin EGF-like" evidence="15">
    <location>
        <begin position="277"/>
        <end position="343"/>
    </location>
</feature>
<keyword evidence="9 12" id="KW-1015">Disulfide bond</keyword>
<dbReference type="FunFam" id="2.170.300.10:FF:000004">
    <property type="entry name" value="Laminin subunit beta 1"/>
    <property type="match status" value="1"/>
</dbReference>
<organism evidence="18 20">
    <name type="scientific">Globodera rostochiensis</name>
    <name type="common">Golden nematode worm</name>
    <name type="synonym">Heterodera rostochiensis</name>
    <dbReference type="NCBI Taxonomy" id="31243"/>
    <lineage>
        <taxon>Eukaryota</taxon>
        <taxon>Metazoa</taxon>
        <taxon>Ecdysozoa</taxon>
        <taxon>Nematoda</taxon>
        <taxon>Chromadorea</taxon>
        <taxon>Rhabditida</taxon>
        <taxon>Tylenchina</taxon>
        <taxon>Tylenchomorpha</taxon>
        <taxon>Tylenchoidea</taxon>
        <taxon>Heteroderidae</taxon>
        <taxon>Heteroderinae</taxon>
        <taxon>Globodera</taxon>
    </lineage>
</organism>
<feature type="disulfide bond" evidence="12">
    <location>
        <begin position="447"/>
        <end position="456"/>
    </location>
</feature>
<keyword evidence="11 12" id="KW-0424">Laminin EGF-like domain</keyword>
<evidence type="ECO:0000259" key="17">
    <source>
        <dbReference type="PROSITE" id="PS51117"/>
    </source>
</evidence>
<dbReference type="SMART" id="SM00181">
    <property type="entry name" value="EGF"/>
    <property type="match status" value="7"/>
</dbReference>